<evidence type="ECO:0000256" key="3">
    <source>
        <dbReference type="ARBA" id="ARBA00023242"/>
    </source>
</evidence>
<feature type="region of interest" description="Disordered" evidence="4">
    <location>
        <begin position="506"/>
        <end position="525"/>
    </location>
</feature>
<dbReference type="InterPro" id="IPR021933">
    <property type="entry name" value="SERRATE/Ars2_N"/>
</dbReference>
<dbReference type="GO" id="GO:0016070">
    <property type="term" value="P:RNA metabolic process"/>
    <property type="evidence" value="ECO:0007669"/>
    <property type="project" value="UniProtKB-ARBA"/>
</dbReference>
<accession>V9DIR8</accession>
<dbReference type="HOGENOM" id="CLU_014487_0_0_1"/>
<dbReference type="PANTHER" id="PTHR13165">
    <property type="entry name" value="ARSENITE-RESISTANCE PROTEIN 2"/>
    <property type="match status" value="1"/>
</dbReference>
<evidence type="ECO:0000313" key="7">
    <source>
        <dbReference type="Proteomes" id="UP000030678"/>
    </source>
</evidence>
<dbReference type="AlphaFoldDB" id="V9DIR8"/>
<feature type="region of interest" description="Disordered" evidence="4">
    <location>
        <begin position="395"/>
        <end position="417"/>
    </location>
</feature>
<dbReference type="Pfam" id="PF12066">
    <property type="entry name" value="SERRATE_Ars2_N"/>
    <property type="match status" value="1"/>
</dbReference>
<dbReference type="InterPro" id="IPR013087">
    <property type="entry name" value="Znf_C2H2_type"/>
</dbReference>
<dbReference type="InterPro" id="IPR007042">
    <property type="entry name" value="SERRATE/Ars2_C"/>
</dbReference>
<dbReference type="VEuPathDB" id="FungiDB:G647_03344"/>
<dbReference type="InterPro" id="IPR025239">
    <property type="entry name" value="DUF4187"/>
</dbReference>
<dbReference type="EMBL" id="KB822703">
    <property type="protein sequence ID" value="ETI26566.1"/>
    <property type="molecule type" value="Genomic_DNA"/>
</dbReference>
<evidence type="ECO:0000313" key="6">
    <source>
        <dbReference type="EMBL" id="ETI26566.1"/>
    </source>
</evidence>
<dbReference type="PANTHER" id="PTHR13165:SF0">
    <property type="entry name" value="SERRATE RNA EFFECTOR MOLECULE HOMOLOG"/>
    <property type="match status" value="1"/>
</dbReference>
<dbReference type="Pfam" id="PF04959">
    <property type="entry name" value="ARS2"/>
    <property type="match status" value="1"/>
</dbReference>
<dbReference type="GeneID" id="19981837"/>
<dbReference type="InterPro" id="IPR039727">
    <property type="entry name" value="SE/Ars2"/>
</dbReference>
<feature type="region of interest" description="Disordered" evidence="4">
    <location>
        <begin position="877"/>
        <end position="937"/>
    </location>
</feature>
<dbReference type="SMART" id="SM01173">
    <property type="entry name" value="DUF4187"/>
    <property type="match status" value="1"/>
</dbReference>
<feature type="compositionally biased region" description="Basic and acidic residues" evidence="4">
    <location>
        <begin position="20"/>
        <end position="45"/>
    </location>
</feature>
<organism evidence="6 7">
    <name type="scientific">Cladophialophora carrionii CBS 160.54</name>
    <dbReference type="NCBI Taxonomy" id="1279043"/>
    <lineage>
        <taxon>Eukaryota</taxon>
        <taxon>Fungi</taxon>
        <taxon>Dikarya</taxon>
        <taxon>Ascomycota</taxon>
        <taxon>Pezizomycotina</taxon>
        <taxon>Eurotiomycetes</taxon>
        <taxon>Chaetothyriomycetidae</taxon>
        <taxon>Chaetothyriales</taxon>
        <taxon>Herpotrichiellaceae</taxon>
        <taxon>Cladophialophora</taxon>
    </lineage>
</organism>
<evidence type="ECO:0000256" key="1">
    <source>
        <dbReference type="ARBA" id="ARBA00004123"/>
    </source>
</evidence>
<reference evidence="6 7" key="1">
    <citation type="submission" date="2013-03" db="EMBL/GenBank/DDBJ databases">
        <title>The Genome Sequence of Cladophialophora carrionii CBS 160.54.</title>
        <authorList>
            <consortium name="The Broad Institute Genomics Platform"/>
            <person name="Cuomo C."/>
            <person name="de Hoog S."/>
            <person name="Gorbushina A."/>
            <person name="Walker B."/>
            <person name="Young S.K."/>
            <person name="Zeng Q."/>
            <person name="Gargeya S."/>
            <person name="Fitzgerald M."/>
            <person name="Haas B."/>
            <person name="Abouelleil A."/>
            <person name="Allen A.W."/>
            <person name="Alvarado L."/>
            <person name="Arachchi H.M."/>
            <person name="Berlin A.M."/>
            <person name="Chapman S.B."/>
            <person name="Gainer-Dewar J."/>
            <person name="Goldberg J."/>
            <person name="Griggs A."/>
            <person name="Gujja S."/>
            <person name="Hansen M."/>
            <person name="Howarth C."/>
            <person name="Imamovic A."/>
            <person name="Ireland A."/>
            <person name="Larimer J."/>
            <person name="McCowan C."/>
            <person name="Murphy C."/>
            <person name="Pearson M."/>
            <person name="Poon T.W."/>
            <person name="Priest M."/>
            <person name="Roberts A."/>
            <person name="Saif S."/>
            <person name="Shea T."/>
            <person name="Sisk P."/>
            <person name="Sykes S."/>
            <person name="Wortman J."/>
            <person name="Nusbaum C."/>
            <person name="Birren B."/>
        </authorList>
    </citation>
    <scope>NUCLEOTIDE SEQUENCE [LARGE SCALE GENOMIC DNA]</scope>
    <source>
        <strain evidence="6 7">CBS 160.54</strain>
    </source>
</reference>
<dbReference type="OrthoDB" id="342064at2759"/>
<sequence>MNPYEAYGSPTNDRSPPRYRGRDESYDRDRNDSYRRRSPANDRRRPGPRNRSRSPVAIDRYQPDRDRDRERDRTTRDDYYDAPRPAARDIRDTRDARDPRDGRDARDIRDPRERDDRRRAPSPIAANIDRYVPGQEPDKQVVKVNPLANPLALDTQAGFSFFADWWRFEQQVKEEKERVKLGGRRPSDRVKGEREAKEDRDKERAQIQQAYNQYKQEFQVKMARQFVQLHKGEEWFKERYLPELREPIRKRLMESRKPGFDQWVKDIETGVFDEFTLEGIYKNDSDGAGGMVEKEEGEAVGGAEVLGVLDLVPAKGGDLRDEASQQPALLIKTLAPNVGRDRIEEFCKEHLGEEAGGFKGLSLSDPNPAKKFHRIGWIMLNPAPEEDVDAMQDVERGDGRDEDGEEGKEEPSAEKISPVQKALDLINGKTITDAVRGDFTCHVGIHNAPSAPRKKALWDLFSAPERVERDYELARRLVTKLDTELGKDETSGGLAKIDARVEQMRNQGLLQPPPKPKKPTFEDNDDEIKFEEEGEEGEEDEDDQDDEELLVIKKKLDLMVEYLRRVFNFCLFCVFESDSVHELVRKCPGGHLRRPRAGLSTAAKAAARASALGEPFPGKKKENGADDEALSPVQEKRPQKYNKNDQQLVRAFNWVKTFEEKILQILEPEYVDLKKIGGKPVEEALDEELAKYVKQEDEAKYRCKVPECTKLFKADHFWRKHVEKRHDEWYSALKKDLQLVNTYVLDPSHIAPSRSDANSNGHFPLPQNHHLNNGTPRGFSLQNIGMNTMSFGQNAMMNMGTMMSPLVAGVNFNTDGMNGNGAHTGGPIRRGGGRYGHRPGPYDRNQRGSQRGYNNMGGMIRGLVPGMTQAFIAQGGGGGGGKWGDGAGGGMNAMGPREATQGRSIKSYEDLDAQPSGGSSAGAAAAAQAGGGAELDY</sequence>
<evidence type="ECO:0000259" key="5">
    <source>
        <dbReference type="PROSITE" id="PS00028"/>
    </source>
</evidence>
<evidence type="ECO:0000256" key="2">
    <source>
        <dbReference type="ARBA" id="ARBA00005407"/>
    </source>
</evidence>
<dbReference type="Proteomes" id="UP000030678">
    <property type="component" value="Unassembled WGS sequence"/>
</dbReference>
<feature type="compositionally biased region" description="Basic and acidic residues" evidence="4">
    <location>
        <begin position="61"/>
        <end position="119"/>
    </location>
</feature>
<feature type="domain" description="C2H2-type" evidence="5">
    <location>
        <begin position="703"/>
        <end position="726"/>
    </location>
</feature>
<proteinExistence type="inferred from homology"/>
<feature type="region of interest" description="Disordered" evidence="4">
    <location>
        <begin position="819"/>
        <end position="851"/>
    </location>
</feature>
<dbReference type="Pfam" id="PF13821">
    <property type="entry name" value="DUF4187"/>
    <property type="match status" value="1"/>
</dbReference>
<feature type="region of interest" description="Disordered" evidence="4">
    <location>
        <begin position="178"/>
        <end position="204"/>
    </location>
</feature>
<keyword evidence="3" id="KW-0539">Nucleus</keyword>
<dbReference type="GO" id="GO:0031047">
    <property type="term" value="P:regulatory ncRNA-mediated gene silencing"/>
    <property type="evidence" value="ECO:0007669"/>
    <property type="project" value="UniProtKB-ARBA"/>
</dbReference>
<gene>
    <name evidence="6" type="ORF">G647_03344</name>
</gene>
<feature type="region of interest" description="Disordered" evidence="4">
    <location>
        <begin position="608"/>
        <end position="640"/>
    </location>
</feature>
<evidence type="ECO:0000256" key="4">
    <source>
        <dbReference type="SAM" id="MobiDB-lite"/>
    </source>
</evidence>
<dbReference type="PROSITE" id="PS00028">
    <property type="entry name" value="ZINC_FINGER_C2H2_1"/>
    <property type="match status" value="1"/>
</dbReference>
<comment type="similarity">
    <text evidence="2">Belongs to the ARS2 family.</text>
</comment>
<feature type="compositionally biased region" description="Gly residues" evidence="4">
    <location>
        <begin position="877"/>
        <end position="892"/>
    </location>
</feature>
<comment type="subcellular location">
    <subcellularLocation>
        <location evidence="1">Nucleus</location>
    </subcellularLocation>
</comment>
<name>V9DIR8_9EURO</name>
<feature type="compositionally biased region" description="Low complexity" evidence="4">
    <location>
        <begin position="913"/>
        <end position="928"/>
    </location>
</feature>
<dbReference type="RefSeq" id="XP_008725911.1">
    <property type="nucleotide sequence ID" value="XM_008727689.1"/>
</dbReference>
<feature type="region of interest" description="Disordered" evidence="4">
    <location>
        <begin position="1"/>
        <end position="137"/>
    </location>
</feature>
<feature type="compositionally biased region" description="Gly residues" evidence="4">
    <location>
        <begin position="819"/>
        <end position="830"/>
    </location>
</feature>
<dbReference type="GO" id="GO:0016604">
    <property type="term" value="C:nuclear body"/>
    <property type="evidence" value="ECO:0007669"/>
    <property type="project" value="TreeGrafter"/>
</dbReference>
<protein>
    <recommendedName>
        <fullName evidence="5">C2H2-type domain-containing protein</fullName>
    </recommendedName>
</protein>